<dbReference type="GO" id="GO:0006741">
    <property type="term" value="P:NADP+ biosynthetic process"/>
    <property type="evidence" value="ECO:0007669"/>
    <property type="project" value="UniProtKB-UniRule"/>
</dbReference>
<comment type="similarity">
    <text evidence="6">Belongs to the NAD kinase family.</text>
</comment>
<accession>A0AA49JUL7</accession>
<dbReference type="GO" id="GO:0003951">
    <property type="term" value="F:NAD+ kinase activity"/>
    <property type="evidence" value="ECO:0007669"/>
    <property type="project" value="UniProtKB-UniRule"/>
</dbReference>
<feature type="binding site" evidence="6">
    <location>
        <position position="206"/>
    </location>
    <ligand>
        <name>NAD(+)</name>
        <dbReference type="ChEBI" id="CHEBI:57540"/>
    </ligand>
</feature>
<accession>A0AA49K047</accession>
<name>A0AA49JUL7_9BACT</name>
<dbReference type="Gene3D" id="2.60.200.30">
    <property type="entry name" value="Probable inorganic polyphosphate/atp-NAD kinase, domain 2"/>
    <property type="match status" value="1"/>
</dbReference>
<dbReference type="GO" id="GO:0046872">
    <property type="term" value="F:metal ion binding"/>
    <property type="evidence" value="ECO:0007669"/>
    <property type="project" value="UniProtKB-UniRule"/>
</dbReference>
<dbReference type="KEGG" id="pspc:Strain318_001687"/>
<evidence type="ECO:0000256" key="3">
    <source>
        <dbReference type="ARBA" id="ARBA00022857"/>
    </source>
</evidence>
<keyword evidence="6" id="KW-0547">Nucleotide-binding</keyword>
<evidence type="ECO:0000256" key="1">
    <source>
        <dbReference type="ARBA" id="ARBA00022679"/>
    </source>
</evidence>
<feature type="binding site" evidence="6">
    <location>
        <position position="241"/>
    </location>
    <ligand>
        <name>NAD(+)</name>
        <dbReference type="ChEBI" id="CHEBI:57540"/>
    </ligand>
</feature>
<evidence type="ECO:0000256" key="2">
    <source>
        <dbReference type="ARBA" id="ARBA00022777"/>
    </source>
</evidence>
<dbReference type="GO" id="GO:0005524">
    <property type="term" value="F:ATP binding"/>
    <property type="evidence" value="ECO:0007669"/>
    <property type="project" value="UniProtKB-KW"/>
</dbReference>
<dbReference type="RefSeq" id="WP_367885277.1">
    <property type="nucleotide sequence ID" value="NZ_CP130612.1"/>
</dbReference>
<dbReference type="EC" id="2.7.1.23" evidence="6"/>
<keyword evidence="4 6" id="KW-0520">NAD</keyword>
<dbReference type="InterPro" id="IPR017437">
    <property type="entry name" value="ATP-NAD_kinase_PpnK-typ_C"/>
</dbReference>
<protein>
    <recommendedName>
        <fullName evidence="6">NAD kinase</fullName>
        <ecNumber evidence="6">2.7.1.23</ecNumber>
    </recommendedName>
    <alternativeName>
        <fullName evidence="6">ATP-dependent NAD kinase</fullName>
    </alternativeName>
</protein>
<dbReference type="GO" id="GO:0005737">
    <property type="term" value="C:cytoplasm"/>
    <property type="evidence" value="ECO:0007669"/>
    <property type="project" value="UniProtKB-SubCell"/>
</dbReference>
<dbReference type="HAMAP" id="MF_00361">
    <property type="entry name" value="NAD_kinase"/>
    <property type="match status" value="1"/>
</dbReference>
<dbReference type="GO" id="GO:0019674">
    <property type="term" value="P:NAD+ metabolic process"/>
    <property type="evidence" value="ECO:0007669"/>
    <property type="project" value="InterPro"/>
</dbReference>
<evidence type="ECO:0000256" key="5">
    <source>
        <dbReference type="ARBA" id="ARBA00047925"/>
    </source>
</evidence>
<dbReference type="Pfam" id="PF20143">
    <property type="entry name" value="NAD_kinase_C"/>
    <property type="match status" value="1"/>
</dbReference>
<dbReference type="PANTHER" id="PTHR20275:SF0">
    <property type="entry name" value="NAD KINASE"/>
    <property type="match status" value="1"/>
</dbReference>
<evidence type="ECO:0000313" key="7">
    <source>
        <dbReference type="EMBL" id="WKW12400.1"/>
    </source>
</evidence>
<comment type="caution">
    <text evidence="6">Lacks conserved residue(s) required for the propagation of feature annotation.</text>
</comment>
<keyword evidence="6" id="KW-0067">ATP-binding</keyword>
<comment type="function">
    <text evidence="6">Involved in the regulation of the intracellular balance of NAD and NADP, and is a key enzyme in the biosynthesis of NADP. Catalyzes specifically the phosphorylation on 2'-hydroxyl of the adenosine moiety of NAD to yield NADP.</text>
</comment>
<feature type="binding site" evidence="6">
    <location>
        <position position="152"/>
    </location>
    <ligand>
        <name>NAD(+)</name>
        <dbReference type="ChEBI" id="CHEBI:57540"/>
    </ligand>
</feature>
<reference evidence="7" key="1">
    <citation type="submission" date="2023-07" db="EMBL/GenBank/DDBJ databases">
        <authorList>
            <person name="Haufschild T."/>
            <person name="Kallscheuer N."/>
            <person name="Hammer J."/>
            <person name="Kohn T."/>
            <person name="Kabuu M."/>
            <person name="Jogler M."/>
            <person name="Wohfarth N."/>
            <person name="Heuer A."/>
            <person name="Rohde M."/>
            <person name="van Teeseling M.C.F."/>
            <person name="Jogler C."/>
        </authorList>
    </citation>
    <scope>NUCLEOTIDE SEQUENCE</scope>
    <source>
        <strain evidence="7">Strain 138</strain>
        <strain evidence="8">Strain 318</strain>
    </source>
</reference>
<feature type="binding site" evidence="6">
    <location>
        <position position="171"/>
    </location>
    <ligand>
        <name>NAD(+)</name>
        <dbReference type="ChEBI" id="CHEBI:57540"/>
    </ligand>
</feature>
<keyword evidence="2 6" id="KW-0418">Kinase</keyword>
<proteinExistence type="inferred from homology"/>
<comment type="catalytic activity">
    <reaction evidence="5 6">
        <text>NAD(+) + ATP = ADP + NADP(+) + H(+)</text>
        <dbReference type="Rhea" id="RHEA:18629"/>
        <dbReference type="ChEBI" id="CHEBI:15378"/>
        <dbReference type="ChEBI" id="CHEBI:30616"/>
        <dbReference type="ChEBI" id="CHEBI:57540"/>
        <dbReference type="ChEBI" id="CHEBI:58349"/>
        <dbReference type="ChEBI" id="CHEBI:456216"/>
        <dbReference type="EC" id="2.7.1.23"/>
    </reaction>
</comment>
<sequence length="289" mass="30291">MTTRLGVVGHVGYEGLEEILGFLASEATAMGYSLAYEGELAAIAPSGATRLGHPSQIDTLITLGGDGTLIRAARFLGGADVPIFGVNLGKLGFLTTCQGEEFPEAFRRFAAGGHNVQARMALEARTWTPSGALGIQVRALNDVVVHKGGYARVLRMKLSAGDEPIANLAADGVVVATPTGSTAYSLSAGGPVVVPTLHSLIVTPVAAHTLAIRPTIFPPETTLRITMDDEQDEVLLTADGQVGIAIPPGHLLTVQRSARPVKLVRFADVTFFTRLRHKLGWGGPPARDG</sequence>
<feature type="active site" description="Proton acceptor" evidence="6">
    <location>
        <position position="66"/>
    </location>
</feature>
<gene>
    <name evidence="6" type="primary">nadK</name>
    <name evidence="7" type="ORF">Strain138_001688</name>
    <name evidence="8" type="ORF">Strain318_001687</name>
</gene>
<keyword evidence="1 6" id="KW-0808">Transferase</keyword>
<feature type="binding site" evidence="6">
    <location>
        <begin position="66"/>
        <end position="67"/>
    </location>
    <ligand>
        <name>NAD(+)</name>
        <dbReference type="ChEBI" id="CHEBI:57540"/>
    </ligand>
</feature>
<comment type="subcellular location">
    <subcellularLocation>
        <location evidence="6">Cytoplasm</location>
    </subcellularLocation>
</comment>
<feature type="binding site" evidence="6">
    <location>
        <begin position="182"/>
        <end position="187"/>
    </location>
    <ligand>
        <name>NAD(+)</name>
        <dbReference type="ChEBI" id="CHEBI:57540"/>
    </ligand>
</feature>
<keyword evidence="6" id="KW-0963">Cytoplasm</keyword>
<dbReference type="Proteomes" id="UP001229955">
    <property type="component" value="Chromosome"/>
</dbReference>
<dbReference type="Pfam" id="PF01513">
    <property type="entry name" value="NAD_kinase"/>
    <property type="match status" value="1"/>
</dbReference>
<dbReference type="InterPro" id="IPR016064">
    <property type="entry name" value="NAD/diacylglycerol_kinase_sf"/>
</dbReference>
<evidence type="ECO:0000256" key="4">
    <source>
        <dbReference type="ARBA" id="ARBA00023027"/>
    </source>
</evidence>
<dbReference type="EMBL" id="CP130613">
    <property type="protein sequence ID" value="WKW15307.1"/>
    <property type="molecule type" value="Genomic_DNA"/>
</dbReference>
<evidence type="ECO:0000313" key="9">
    <source>
        <dbReference type="Proteomes" id="UP001229955"/>
    </source>
</evidence>
<dbReference type="GO" id="GO:0051287">
    <property type="term" value="F:NAD binding"/>
    <property type="evidence" value="ECO:0007669"/>
    <property type="project" value="UniProtKB-ARBA"/>
</dbReference>
<feature type="binding site" evidence="6">
    <location>
        <position position="71"/>
    </location>
    <ligand>
        <name>NAD(+)</name>
        <dbReference type="ChEBI" id="CHEBI:57540"/>
    </ligand>
</feature>
<dbReference type="Gene3D" id="3.40.50.10330">
    <property type="entry name" value="Probable inorganic polyphosphate/atp-NAD kinase, domain 1"/>
    <property type="match status" value="1"/>
</dbReference>
<organism evidence="7">
    <name type="scientific">Pseudogemmatithrix spongiicola</name>
    <dbReference type="NCBI Taxonomy" id="3062599"/>
    <lineage>
        <taxon>Bacteria</taxon>
        <taxon>Pseudomonadati</taxon>
        <taxon>Gemmatimonadota</taxon>
        <taxon>Gemmatimonadia</taxon>
        <taxon>Gemmatimonadales</taxon>
        <taxon>Gemmatimonadaceae</taxon>
        <taxon>Pseudogemmatithrix</taxon>
    </lineage>
</organism>
<dbReference type="PANTHER" id="PTHR20275">
    <property type="entry name" value="NAD KINASE"/>
    <property type="match status" value="1"/>
</dbReference>
<dbReference type="SUPFAM" id="SSF111331">
    <property type="entry name" value="NAD kinase/diacylglycerol kinase-like"/>
    <property type="match status" value="1"/>
</dbReference>
<dbReference type="EMBL" id="CP130612">
    <property type="protein sequence ID" value="WKW12400.1"/>
    <property type="molecule type" value="Genomic_DNA"/>
</dbReference>
<feature type="binding site" evidence="6">
    <location>
        <begin position="141"/>
        <end position="142"/>
    </location>
    <ligand>
        <name>NAD(+)</name>
        <dbReference type="ChEBI" id="CHEBI:57540"/>
    </ligand>
</feature>
<evidence type="ECO:0000313" key="8">
    <source>
        <dbReference type="EMBL" id="WKW15307.1"/>
    </source>
</evidence>
<comment type="cofactor">
    <cofactor evidence="6">
        <name>a divalent metal cation</name>
        <dbReference type="ChEBI" id="CHEBI:60240"/>
    </cofactor>
</comment>
<evidence type="ECO:0000256" key="6">
    <source>
        <dbReference type="HAMAP-Rule" id="MF_00361"/>
    </source>
</evidence>
<keyword evidence="3 6" id="KW-0521">NADP</keyword>
<keyword evidence="9" id="KW-1185">Reference proteome</keyword>
<dbReference type="InterPro" id="IPR002504">
    <property type="entry name" value="NADK"/>
</dbReference>
<dbReference type="AlphaFoldDB" id="A0AA49JUL7"/>
<dbReference type="InterPro" id="IPR017438">
    <property type="entry name" value="ATP-NAD_kinase_N"/>
</dbReference>